<keyword evidence="1 5" id="KW-0489">Methyltransferase</keyword>
<organism evidence="6 7">
    <name type="scientific">Roseibium album</name>
    <dbReference type="NCBI Taxonomy" id="311410"/>
    <lineage>
        <taxon>Bacteria</taxon>
        <taxon>Pseudomonadati</taxon>
        <taxon>Pseudomonadota</taxon>
        <taxon>Alphaproteobacteria</taxon>
        <taxon>Hyphomicrobiales</taxon>
        <taxon>Stappiaceae</taxon>
        <taxon>Roseibium</taxon>
    </lineage>
</organism>
<proteinExistence type="inferred from homology"/>
<evidence type="ECO:0000313" key="7">
    <source>
        <dbReference type="Proteomes" id="UP000049983"/>
    </source>
</evidence>
<dbReference type="CDD" id="cd18081">
    <property type="entry name" value="RlmH-like"/>
    <property type="match status" value="1"/>
</dbReference>
<protein>
    <recommendedName>
        <fullName evidence="5">Ribosomal RNA large subunit methyltransferase H</fullName>
        <ecNumber evidence="5">2.1.1.177</ecNumber>
    </recommendedName>
    <alternativeName>
        <fullName evidence="5">23S rRNA (pseudouridine1915-N3)-methyltransferase</fullName>
    </alternativeName>
    <alternativeName>
        <fullName evidence="5">23S rRNA m3Psi1915 methyltransferase</fullName>
    </alternativeName>
    <alternativeName>
        <fullName evidence="5">rRNA (pseudouridine-N3-)-methyltransferase RlmH</fullName>
    </alternativeName>
</protein>
<dbReference type="Gene3D" id="3.40.1280.10">
    <property type="match status" value="1"/>
</dbReference>
<keyword evidence="5" id="KW-0963">Cytoplasm</keyword>
<dbReference type="InterPro" id="IPR029028">
    <property type="entry name" value="Alpha/beta_knot_MTases"/>
</dbReference>
<comment type="catalytic activity">
    <reaction evidence="5">
        <text>pseudouridine(1915) in 23S rRNA + S-adenosyl-L-methionine = N(3)-methylpseudouridine(1915) in 23S rRNA + S-adenosyl-L-homocysteine + H(+)</text>
        <dbReference type="Rhea" id="RHEA:42752"/>
        <dbReference type="Rhea" id="RHEA-COMP:10221"/>
        <dbReference type="Rhea" id="RHEA-COMP:10222"/>
        <dbReference type="ChEBI" id="CHEBI:15378"/>
        <dbReference type="ChEBI" id="CHEBI:57856"/>
        <dbReference type="ChEBI" id="CHEBI:59789"/>
        <dbReference type="ChEBI" id="CHEBI:65314"/>
        <dbReference type="ChEBI" id="CHEBI:74486"/>
        <dbReference type="EC" id="2.1.1.177"/>
    </reaction>
</comment>
<evidence type="ECO:0000256" key="3">
    <source>
        <dbReference type="ARBA" id="ARBA00022691"/>
    </source>
</evidence>
<comment type="similarity">
    <text evidence="4 5">Belongs to the RNA methyltransferase RlmH family.</text>
</comment>
<dbReference type="Pfam" id="PF02590">
    <property type="entry name" value="SPOUT_MTase"/>
    <property type="match status" value="1"/>
</dbReference>
<dbReference type="NCBIfam" id="NF000989">
    <property type="entry name" value="PRK00103.2-3"/>
    <property type="match status" value="1"/>
</dbReference>
<evidence type="ECO:0000313" key="6">
    <source>
        <dbReference type="EMBL" id="CTQ68547.1"/>
    </source>
</evidence>
<sequence>MSRTAIEFAAKLKTGVSTGKDLMRFTFSCIGKMKAGAEKDLLDRYIDRARKTGRGLGISDIVVSELSESRAQRSEDRKAEEAKGLLNSVSGSARVVVLDENGKNLTSPDFSRKIESWKDEGIPEVVFAIGGADGHGQELLARADLKLAFGAMTWPHQIARILLAEQVYRAMTILSGHPYHRI</sequence>
<accession>A0A0M7B179</accession>
<feature type="binding site" evidence="5">
    <location>
        <begin position="149"/>
        <end position="154"/>
    </location>
    <ligand>
        <name>S-adenosyl-L-methionine</name>
        <dbReference type="ChEBI" id="CHEBI:59789"/>
    </ligand>
</feature>
<dbReference type="PANTHER" id="PTHR33603:SF1">
    <property type="entry name" value="RIBOSOMAL RNA LARGE SUBUNIT METHYLTRANSFERASE H"/>
    <property type="match status" value="1"/>
</dbReference>
<feature type="binding site" evidence="5">
    <location>
        <position position="130"/>
    </location>
    <ligand>
        <name>S-adenosyl-L-methionine</name>
        <dbReference type="ChEBI" id="CHEBI:59789"/>
    </ligand>
</feature>
<dbReference type="EMBL" id="CXWC01000003">
    <property type="protein sequence ID" value="CTQ68547.1"/>
    <property type="molecule type" value="Genomic_DNA"/>
</dbReference>
<gene>
    <name evidence="5 6" type="primary">rlmH</name>
    <name evidence="6" type="ORF">LA5096_01849</name>
</gene>
<keyword evidence="3 5" id="KW-0949">S-adenosyl-L-methionine</keyword>
<evidence type="ECO:0000256" key="1">
    <source>
        <dbReference type="ARBA" id="ARBA00022603"/>
    </source>
</evidence>
<keyword evidence="7" id="KW-1185">Reference proteome</keyword>
<name>A0A0M7B179_9HYPH</name>
<dbReference type="SUPFAM" id="SSF75217">
    <property type="entry name" value="alpha/beta knot"/>
    <property type="match status" value="1"/>
</dbReference>
<dbReference type="PIRSF" id="PIRSF004505">
    <property type="entry name" value="MT_bac"/>
    <property type="match status" value="1"/>
</dbReference>
<dbReference type="STRING" id="311410.LA5095_04870"/>
<dbReference type="GO" id="GO:0070038">
    <property type="term" value="F:rRNA (pseudouridine-N3-)-methyltransferase activity"/>
    <property type="evidence" value="ECO:0007669"/>
    <property type="project" value="UniProtKB-UniRule"/>
</dbReference>
<reference evidence="7" key="1">
    <citation type="submission" date="2015-07" db="EMBL/GenBank/DDBJ databases">
        <authorList>
            <person name="Rodrigo-Torres Lidia"/>
            <person name="Arahal R.David."/>
        </authorList>
    </citation>
    <scope>NUCLEOTIDE SEQUENCE [LARGE SCALE GENOMIC DNA]</scope>
    <source>
        <strain evidence="7">CECT 5096</strain>
    </source>
</reference>
<dbReference type="InterPro" id="IPR003742">
    <property type="entry name" value="RlmH-like"/>
</dbReference>
<dbReference type="AlphaFoldDB" id="A0A0M7B179"/>
<dbReference type="Proteomes" id="UP000049983">
    <property type="component" value="Unassembled WGS sequence"/>
</dbReference>
<comment type="subcellular location">
    <subcellularLocation>
        <location evidence="5">Cytoplasm</location>
    </subcellularLocation>
</comment>
<dbReference type="EC" id="2.1.1.177" evidence="5"/>
<keyword evidence="2 5" id="KW-0808">Transferase</keyword>
<comment type="subunit">
    <text evidence="5">Homodimer.</text>
</comment>
<evidence type="ECO:0000256" key="2">
    <source>
        <dbReference type="ARBA" id="ARBA00022679"/>
    </source>
</evidence>
<feature type="binding site" evidence="5">
    <location>
        <position position="98"/>
    </location>
    <ligand>
        <name>S-adenosyl-L-methionine</name>
        <dbReference type="ChEBI" id="CHEBI:59789"/>
    </ligand>
</feature>
<keyword evidence="5" id="KW-0698">rRNA processing</keyword>
<evidence type="ECO:0000256" key="5">
    <source>
        <dbReference type="HAMAP-Rule" id="MF_00658"/>
    </source>
</evidence>
<dbReference type="InterPro" id="IPR029026">
    <property type="entry name" value="tRNA_m1G_MTases_N"/>
</dbReference>
<evidence type="ECO:0000256" key="4">
    <source>
        <dbReference type="ARBA" id="ARBA00038303"/>
    </source>
</evidence>
<dbReference type="GO" id="GO:0005737">
    <property type="term" value="C:cytoplasm"/>
    <property type="evidence" value="ECO:0007669"/>
    <property type="project" value="UniProtKB-SubCell"/>
</dbReference>
<dbReference type="HAMAP" id="MF_00658">
    <property type="entry name" value="23SrRNA_methyltr_H"/>
    <property type="match status" value="1"/>
</dbReference>
<comment type="function">
    <text evidence="5">Specifically methylates the pseudouridine at position 1915 (m3Psi1915) in 23S rRNA.</text>
</comment>
<dbReference type="PANTHER" id="PTHR33603">
    <property type="entry name" value="METHYLTRANSFERASE"/>
    <property type="match status" value="1"/>
</dbReference>